<organism evidence="12 13">
    <name type="scientific">Cyclostephanos tholiformis</name>
    <dbReference type="NCBI Taxonomy" id="382380"/>
    <lineage>
        <taxon>Eukaryota</taxon>
        <taxon>Sar</taxon>
        <taxon>Stramenopiles</taxon>
        <taxon>Ochrophyta</taxon>
        <taxon>Bacillariophyta</taxon>
        <taxon>Coscinodiscophyceae</taxon>
        <taxon>Thalassiosirophycidae</taxon>
        <taxon>Stephanodiscales</taxon>
        <taxon>Stephanodiscaceae</taxon>
        <taxon>Cyclostephanos</taxon>
    </lineage>
</organism>
<dbReference type="GO" id="GO:0004674">
    <property type="term" value="F:protein serine/threonine kinase activity"/>
    <property type="evidence" value="ECO:0007669"/>
    <property type="project" value="UniProtKB-KW"/>
</dbReference>
<dbReference type="FunFam" id="3.30.200.20:FF:001224">
    <property type="entry name" value="Predicted protein"/>
    <property type="match status" value="1"/>
</dbReference>
<feature type="domain" description="EF-hand" evidence="11">
    <location>
        <begin position="355"/>
        <end position="390"/>
    </location>
</feature>
<dbReference type="FunFam" id="1.10.510.10:FF:000571">
    <property type="entry name" value="Maternal embryonic leucine zipper kinase"/>
    <property type="match status" value="1"/>
</dbReference>
<dbReference type="PROSITE" id="PS00018">
    <property type="entry name" value="EF_HAND_1"/>
    <property type="match status" value="1"/>
</dbReference>
<evidence type="ECO:0000256" key="9">
    <source>
        <dbReference type="ARBA" id="ARBA00024334"/>
    </source>
</evidence>
<keyword evidence="6" id="KW-0418">Kinase</keyword>
<dbReference type="PROSITE" id="PS00108">
    <property type="entry name" value="PROTEIN_KINASE_ST"/>
    <property type="match status" value="1"/>
</dbReference>
<dbReference type="CDD" id="cd00051">
    <property type="entry name" value="EFh"/>
    <property type="match status" value="1"/>
</dbReference>
<dbReference type="Proteomes" id="UP001530377">
    <property type="component" value="Unassembled WGS sequence"/>
</dbReference>
<dbReference type="PANTHER" id="PTHR24349">
    <property type="entry name" value="SERINE/THREONINE-PROTEIN KINASE"/>
    <property type="match status" value="1"/>
</dbReference>
<dbReference type="InterPro" id="IPR018247">
    <property type="entry name" value="EF_Hand_1_Ca_BS"/>
</dbReference>
<comment type="cofactor">
    <cofactor evidence="1">
        <name>Mg(2+)</name>
        <dbReference type="ChEBI" id="CHEBI:18420"/>
    </cofactor>
</comment>
<evidence type="ECO:0008006" key="14">
    <source>
        <dbReference type="Google" id="ProtNLM"/>
    </source>
</evidence>
<feature type="domain" description="EF-hand" evidence="11">
    <location>
        <begin position="391"/>
        <end position="424"/>
    </location>
</feature>
<dbReference type="AlphaFoldDB" id="A0ABD3RA49"/>
<evidence type="ECO:0000256" key="2">
    <source>
        <dbReference type="ARBA" id="ARBA00022527"/>
    </source>
</evidence>
<evidence type="ECO:0000259" key="11">
    <source>
        <dbReference type="PROSITE" id="PS50222"/>
    </source>
</evidence>
<feature type="domain" description="Protein kinase" evidence="10">
    <location>
        <begin position="1"/>
        <end position="306"/>
    </location>
</feature>
<evidence type="ECO:0000256" key="3">
    <source>
        <dbReference type="ARBA" id="ARBA00022679"/>
    </source>
</evidence>
<protein>
    <recommendedName>
        <fullName evidence="14">Calmodulin</fullName>
    </recommendedName>
</protein>
<evidence type="ECO:0000313" key="13">
    <source>
        <dbReference type="Proteomes" id="UP001530377"/>
    </source>
</evidence>
<dbReference type="CDD" id="cd05117">
    <property type="entry name" value="STKc_CAMK"/>
    <property type="match status" value="1"/>
</dbReference>
<dbReference type="PROSITE" id="PS50011">
    <property type="entry name" value="PROTEIN_KINASE_DOM"/>
    <property type="match status" value="1"/>
</dbReference>
<sequence>MRIEQRIGEGSIGTVRLVRRKKGTEGGSAYAKQRVKGRRAVNVGCGGFFGCFLPKRTPAGIEKTSGDIRFSSRHSEDYALKSIQLRLVEKKYIEELRNEIDVLRSLDHPNIVKAYEVYETKGNIYVIMEYCSGGDLYARAPYTESESVPLISQICSAISYMHKKGVVHRDLKIENIMFESQDPMAKIKVLDFGLSKKFIPGTRGIMRDSVGTVYTMSPQVLNGTYNAKADCWAIGVIAFLLLCDERPFKGKNKKEVMQNIKRCNYNFKAPAWDNVSQDAKDFVSSLLIYDQEERLSAEAARRHHWLNKPQLTLSQTRRSSQHLLEDAKDNILAYARASELKKIAAVVVAHKSSTAEILDMRTAFDKYDKAKDGVISMEEFKLALAEFNYTEEELNDVFTNLDINHNGEILYTEFIAATLEMRGKVEEKRLAEAFDFIDDDDSGFISKENLAHLLGKNVPQSRIEALIKEVDTDGDGMISFEEFIIMFRNENSKQLSNFALSGARSNGASNEVDNVC</sequence>
<dbReference type="EMBL" id="JALLPB020000367">
    <property type="protein sequence ID" value="KAL3809889.1"/>
    <property type="molecule type" value="Genomic_DNA"/>
</dbReference>
<dbReference type="SUPFAM" id="SSF56112">
    <property type="entry name" value="Protein kinase-like (PK-like)"/>
    <property type="match status" value="1"/>
</dbReference>
<dbReference type="InterPro" id="IPR002048">
    <property type="entry name" value="EF_hand_dom"/>
</dbReference>
<keyword evidence="3" id="KW-0808">Transferase</keyword>
<keyword evidence="13" id="KW-1185">Reference proteome</keyword>
<dbReference type="Gene3D" id="1.10.238.10">
    <property type="entry name" value="EF-hand"/>
    <property type="match status" value="2"/>
</dbReference>
<gene>
    <name evidence="12" type="ORF">ACHAXA_010498</name>
</gene>
<dbReference type="InterPro" id="IPR011992">
    <property type="entry name" value="EF-hand-dom_pair"/>
</dbReference>
<evidence type="ECO:0000256" key="1">
    <source>
        <dbReference type="ARBA" id="ARBA00001946"/>
    </source>
</evidence>
<dbReference type="FunFam" id="1.10.238.10:FF:000003">
    <property type="entry name" value="Calmodulin A"/>
    <property type="match status" value="1"/>
</dbReference>
<reference evidence="12 13" key="1">
    <citation type="submission" date="2024-10" db="EMBL/GenBank/DDBJ databases">
        <title>Updated reference genomes for cyclostephanoid diatoms.</title>
        <authorList>
            <person name="Roberts W.R."/>
            <person name="Alverson A.J."/>
        </authorList>
    </citation>
    <scope>NUCLEOTIDE SEQUENCE [LARGE SCALE GENOMIC DNA]</scope>
    <source>
        <strain evidence="12 13">AJA228-03</strain>
    </source>
</reference>
<keyword evidence="8" id="KW-0067">ATP-binding</keyword>
<dbReference type="SMART" id="SM00220">
    <property type="entry name" value="S_TKc"/>
    <property type="match status" value="1"/>
</dbReference>
<dbReference type="InterPro" id="IPR050205">
    <property type="entry name" value="CDPK_Ser/Thr_kinases"/>
</dbReference>
<dbReference type="SUPFAM" id="SSF47473">
    <property type="entry name" value="EF-hand"/>
    <property type="match status" value="1"/>
</dbReference>
<evidence type="ECO:0000256" key="6">
    <source>
        <dbReference type="ARBA" id="ARBA00022777"/>
    </source>
</evidence>
<dbReference type="Gene3D" id="1.10.510.10">
    <property type="entry name" value="Transferase(Phosphotransferase) domain 1"/>
    <property type="match status" value="1"/>
</dbReference>
<feature type="domain" description="EF-hand" evidence="11">
    <location>
        <begin position="458"/>
        <end position="493"/>
    </location>
</feature>
<evidence type="ECO:0000256" key="7">
    <source>
        <dbReference type="ARBA" id="ARBA00022837"/>
    </source>
</evidence>
<evidence type="ECO:0000259" key="10">
    <source>
        <dbReference type="PROSITE" id="PS50011"/>
    </source>
</evidence>
<keyword evidence="4" id="KW-0677">Repeat</keyword>
<evidence type="ECO:0000256" key="8">
    <source>
        <dbReference type="ARBA" id="ARBA00022840"/>
    </source>
</evidence>
<dbReference type="InterPro" id="IPR000719">
    <property type="entry name" value="Prot_kinase_dom"/>
</dbReference>
<dbReference type="PROSITE" id="PS50222">
    <property type="entry name" value="EF_HAND_2"/>
    <property type="match status" value="3"/>
</dbReference>
<name>A0ABD3RA49_9STRA</name>
<keyword evidence="2" id="KW-0723">Serine/threonine-protein kinase</keyword>
<keyword evidence="5" id="KW-0547">Nucleotide-binding</keyword>
<dbReference type="InterPro" id="IPR008271">
    <property type="entry name" value="Ser/Thr_kinase_AS"/>
</dbReference>
<comment type="similarity">
    <text evidence="9">Belongs to the protein kinase superfamily. Ser/Thr protein kinase family. CDPK subfamily.</text>
</comment>
<dbReference type="SMART" id="SM00054">
    <property type="entry name" value="EFh"/>
    <property type="match status" value="4"/>
</dbReference>
<evidence type="ECO:0000313" key="12">
    <source>
        <dbReference type="EMBL" id="KAL3809889.1"/>
    </source>
</evidence>
<dbReference type="GO" id="GO:0005524">
    <property type="term" value="F:ATP binding"/>
    <property type="evidence" value="ECO:0007669"/>
    <property type="project" value="UniProtKB-KW"/>
</dbReference>
<proteinExistence type="inferred from homology"/>
<dbReference type="InterPro" id="IPR011009">
    <property type="entry name" value="Kinase-like_dom_sf"/>
</dbReference>
<dbReference type="Pfam" id="PF00069">
    <property type="entry name" value="Pkinase"/>
    <property type="match status" value="1"/>
</dbReference>
<evidence type="ECO:0000256" key="5">
    <source>
        <dbReference type="ARBA" id="ARBA00022741"/>
    </source>
</evidence>
<keyword evidence="7" id="KW-0106">Calcium</keyword>
<evidence type="ECO:0000256" key="4">
    <source>
        <dbReference type="ARBA" id="ARBA00022737"/>
    </source>
</evidence>
<comment type="caution">
    <text evidence="12">The sequence shown here is derived from an EMBL/GenBank/DDBJ whole genome shotgun (WGS) entry which is preliminary data.</text>
</comment>
<dbReference type="Gene3D" id="3.30.200.20">
    <property type="entry name" value="Phosphorylase Kinase, domain 1"/>
    <property type="match status" value="1"/>
</dbReference>
<accession>A0ABD3RA49</accession>
<dbReference type="Pfam" id="PF13499">
    <property type="entry name" value="EF-hand_7"/>
    <property type="match status" value="2"/>
</dbReference>